<dbReference type="Pfam" id="PF13087">
    <property type="entry name" value="AAA_12"/>
    <property type="match status" value="1"/>
</dbReference>
<dbReference type="SUPFAM" id="SSF52540">
    <property type="entry name" value="P-loop containing nucleoside triphosphate hydrolases"/>
    <property type="match status" value="1"/>
</dbReference>
<dbReference type="InterPro" id="IPR045055">
    <property type="entry name" value="DNA2/NAM7-like"/>
</dbReference>
<dbReference type="Proteomes" id="UP001056012">
    <property type="component" value="Chromosome 4"/>
</dbReference>
<dbReference type="Gene3D" id="4.10.60.10">
    <property type="entry name" value="Zinc finger, CCHC-type"/>
    <property type="match status" value="1"/>
</dbReference>
<protein>
    <recommendedName>
        <fullName evidence="3">CCHC-type domain-containing protein</fullName>
    </recommendedName>
</protein>
<proteinExistence type="predicted"/>
<dbReference type="SMART" id="SM00343">
    <property type="entry name" value="ZnF_C2HC"/>
    <property type="match status" value="3"/>
</dbReference>
<name>A0A9Q9DUT9_CURCL</name>
<dbReference type="GO" id="GO:0008270">
    <property type="term" value="F:zinc ion binding"/>
    <property type="evidence" value="ECO:0007669"/>
    <property type="project" value="UniProtKB-KW"/>
</dbReference>
<dbReference type="PROSITE" id="PS50158">
    <property type="entry name" value="ZF_CCHC"/>
    <property type="match status" value="1"/>
</dbReference>
<keyword evidence="5" id="KW-1185">Reference proteome</keyword>
<dbReference type="Pfam" id="PF00098">
    <property type="entry name" value="zf-CCHC"/>
    <property type="match status" value="1"/>
</dbReference>
<keyword evidence="1" id="KW-0479">Metal-binding</keyword>
<evidence type="ECO:0000259" key="3">
    <source>
        <dbReference type="PROSITE" id="PS50158"/>
    </source>
</evidence>
<dbReference type="VEuPathDB" id="FungiDB:yc1106_06619"/>
<keyword evidence="1" id="KW-0862">Zinc</keyword>
<dbReference type="InterPro" id="IPR027417">
    <property type="entry name" value="P-loop_NTPase"/>
</dbReference>
<organism evidence="4 5">
    <name type="scientific">Curvularia clavata</name>
    <dbReference type="NCBI Taxonomy" id="95742"/>
    <lineage>
        <taxon>Eukaryota</taxon>
        <taxon>Fungi</taxon>
        <taxon>Dikarya</taxon>
        <taxon>Ascomycota</taxon>
        <taxon>Pezizomycotina</taxon>
        <taxon>Dothideomycetes</taxon>
        <taxon>Pleosporomycetidae</taxon>
        <taxon>Pleosporales</taxon>
        <taxon>Pleosporineae</taxon>
        <taxon>Pleosporaceae</taxon>
        <taxon>Curvularia</taxon>
    </lineage>
</organism>
<dbReference type="SUPFAM" id="SSF57756">
    <property type="entry name" value="Retrovirus zinc finger-like domains"/>
    <property type="match status" value="1"/>
</dbReference>
<feature type="compositionally biased region" description="Basic and acidic residues" evidence="2">
    <location>
        <begin position="1092"/>
        <end position="1111"/>
    </location>
</feature>
<feature type="domain" description="CCHC-type" evidence="3">
    <location>
        <begin position="73"/>
        <end position="89"/>
    </location>
</feature>
<sequence>MADSAVHHYLASTTAVHHADRRFVVGVAVIKCDDSSITLGQLREPNLEDYKCGICQEFGHKKAVCPNKQKMQKCKNCDEYGHVKSQCPSIICSNCFEQGHLKVACPIPPLLPINTETTTASDEELAPPVGGLPADYNAQSLTMRFVTIIQPQYASSIGFDFEGSFNSPATRSSREHKSAAITFLYRNIVDCNIFEIETADALLAKHVPAQDIKIFQRQLHYCEEMKLLYIRLRMRTNGNQDPVDETSRPLFGRAMYMDSDFGPFTAQLHQARDILAGADVVTIHFFTVTMDTLASRIMDVMATMEQEHSANPILRWWAQGKVNPQTGMQMRKEDRPASFKISKLYTFKSLEEYITIHFQNLVHELESIERPGYTLTRVRIATFPASAGQLYYAHIAIPPAKDDAPNTHFREGSTLDIITATPYTHANEYARYLRRLRLQRSFVVDPVFEEGIHVVDTTNFESSKDLRDAIGDLADIRCYIRERVPTVGVRRAINTINHMYLGRSGFCQEIQLLLANNTRSLPTVDYFEGRLTQVYGADAVAQELQHMAARLGAEQLQVLTALRQIHAGLLLVQGPGGVGKSDILVGLGALYYRLEARRAQDKTKRLAPPIWAVSPINKQLDDITVKLFNRHQEERSDLLREGIEAPPPIFIRRHMGSTEKRVYRKDAEAQRIHFSEGRWILRRAGVLEPDGALHEIADPDKYTEFQELLVFLSQGEAFDSDRMTRLTLLANQITRAHQLGQPSAVLHDEAGKTPEYGSLAALVFSRPYAVGARTISILPNTHIPYVLFRDIYQPEPLLGRSAQSHPFGEQTTVPLFSRLVNVGHNTVWLREQHRSNSDINDFINSMIPRSQMSVAPGVDNRQANQLASACANKLFGVSKRVIFVSLPSKDRSLPSSKSRYNDSFVGPVWKIVLRLLDEGFEASHIAIISAYTAQVGAYRFIQHAIAEWCLQQDKSSLMYRVASRIPEVECFTVDKMQGAQKDIIIHCTTVAGDLGFTRDNARQLLANSRARSLLIMIGDHDAVSAHYTSKDRYRYRESAYYRAIIWCNRNKTFINLQHRPETFHSTVNNKAAISFDPADQLEEIEYEGVSGDGHEGDGGNGHEGDGGDGHEGVSGNNGNGNVD</sequence>
<dbReference type="PANTHER" id="PTHR10887:SF341">
    <property type="entry name" value="NFX1-TYPE ZINC FINGER-CONTAINING PROTEIN 1"/>
    <property type="match status" value="1"/>
</dbReference>
<dbReference type="PANTHER" id="PTHR10887">
    <property type="entry name" value="DNA2/NAM7 HELICASE FAMILY"/>
    <property type="match status" value="1"/>
</dbReference>
<feature type="compositionally biased region" description="Low complexity" evidence="2">
    <location>
        <begin position="1113"/>
        <end position="1123"/>
    </location>
</feature>
<dbReference type="OrthoDB" id="7608935at2759"/>
<evidence type="ECO:0000256" key="1">
    <source>
        <dbReference type="PROSITE-ProRule" id="PRU00047"/>
    </source>
</evidence>
<dbReference type="GO" id="GO:0031048">
    <property type="term" value="P:regulatory ncRNA-mediated heterochromatin formation"/>
    <property type="evidence" value="ECO:0007669"/>
    <property type="project" value="TreeGrafter"/>
</dbReference>
<dbReference type="EMBL" id="CP089277">
    <property type="protein sequence ID" value="USP79345.1"/>
    <property type="molecule type" value="Genomic_DNA"/>
</dbReference>
<dbReference type="InterPro" id="IPR047187">
    <property type="entry name" value="SF1_C_Upf1"/>
</dbReference>
<accession>A0A9Q9DUT9</accession>
<evidence type="ECO:0000313" key="5">
    <source>
        <dbReference type="Proteomes" id="UP001056012"/>
    </source>
</evidence>
<dbReference type="CDD" id="cd18808">
    <property type="entry name" value="SF1_C_Upf1"/>
    <property type="match status" value="1"/>
</dbReference>
<gene>
    <name evidence="4" type="ORF">yc1106_06619</name>
</gene>
<dbReference type="AlphaFoldDB" id="A0A9Q9DUT9"/>
<dbReference type="Gene3D" id="3.40.50.300">
    <property type="entry name" value="P-loop containing nucleotide triphosphate hydrolases"/>
    <property type="match status" value="2"/>
</dbReference>
<evidence type="ECO:0000313" key="4">
    <source>
        <dbReference type="EMBL" id="USP79345.1"/>
    </source>
</evidence>
<dbReference type="InterPro" id="IPR036875">
    <property type="entry name" value="Znf_CCHC_sf"/>
</dbReference>
<dbReference type="GO" id="GO:0003676">
    <property type="term" value="F:nucleic acid binding"/>
    <property type="evidence" value="ECO:0007669"/>
    <property type="project" value="InterPro"/>
</dbReference>
<dbReference type="InterPro" id="IPR041679">
    <property type="entry name" value="DNA2/NAM7-like_C"/>
</dbReference>
<evidence type="ECO:0000256" key="2">
    <source>
        <dbReference type="SAM" id="MobiDB-lite"/>
    </source>
</evidence>
<dbReference type="GO" id="GO:0031380">
    <property type="term" value="C:nuclear RNA-directed RNA polymerase complex"/>
    <property type="evidence" value="ECO:0007669"/>
    <property type="project" value="TreeGrafter"/>
</dbReference>
<dbReference type="InterPro" id="IPR001878">
    <property type="entry name" value="Znf_CCHC"/>
</dbReference>
<reference evidence="4" key="1">
    <citation type="submission" date="2021-12" db="EMBL/GenBank/DDBJ databases">
        <title>Curvularia clavata genome.</title>
        <authorList>
            <person name="Cao Y."/>
        </authorList>
    </citation>
    <scope>NUCLEOTIDE SEQUENCE</scope>
    <source>
        <strain evidence="4">Yc1106</strain>
    </source>
</reference>
<keyword evidence="1" id="KW-0863">Zinc-finger</keyword>
<feature type="region of interest" description="Disordered" evidence="2">
    <location>
        <begin position="1083"/>
        <end position="1123"/>
    </location>
</feature>